<sequence>MTGGQAQYGIVHLVNRFAGQTGTVKAWRKPVISALTVAVCSAIFPEVWSHRFGPSWPKFGRWTRDESFIYAMSADERGRDLRVSSPASPARAPAVSSVLALPGGKDTRSGNADRAYNTLH</sequence>
<accession>A0ABC9TR16</accession>
<dbReference type="AlphaFoldDB" id="A0ABC9TR16"/>
<feature type="compositionally biased region" description="Low complexity" evidence="1">
    <location>
        <begin position="83"/>
        <end position="101"/>
    </location>
</feature>
<name>A0ABC9TR16_CLOSY</name>
<proteinExistence type="predicted"/>
<feature type="non-terminal residue" evidence="2">
    <location>
        <position position="120"/>
    </location>
</feature>
<dbReference type="Proteomes" id="UP000016491">
    <property type="component" value="Unassembled WGS sequence"/>
</dbReference>
<comment type="caution">
    <text evidence="2">The sequence shown here is derived from an EMBL/GenBank/DDBJ whole genome shotgun (WGS) entry which is preliminary data.</text>
</comment>
<dbReference type="EMBL" id="AWSU01000376">
    <property type="protein sequence ID" value="ERI73685.1"/>
    <property type="molecule type" value="Genomic_DNA"/>
</dbReference>
<reference evidence="2 3" key="1">
    <citation type="submission" date="2013-07" db="EMBL/GenBank/DDBJ databases">
        <authorList>
            <person name="Weinstock G."/>
            <person name="Sodergren E."/>
            <person name="Wylie T."/>
            <person name="Fulton L."/>
            <person name="Fulton R."/>
            <person name="Fronick C."/>
            <person name="O'Laughlin M."/>
            <person name="Godfrey J."/>
            <person name="Miner T."/>
            <person name="Herter B."/>
            <person name="Appelbaum E."/>
            <person name="Cordes M."/>
            <person name="Lek S."/>
            <person name="Wollam A."/>
            <person name="Pepin K.H."/>
            <person name="Palsikar V.B."/>
            <person name="Mitreva M."/>
            <person name="Wilson R.K."/>
        </authorList>
    </citation>
    <scope>NUCLEOTIDE SEQUENCE [LARGE SCALE GENOMIC DNA]</scope>
    <source>
        <strain evidence="2 3">ATCC 14940</strain>
    </source>
</reference>
<protein>
    <submittedName>
        <fullName evidence="2">Uncharacterized protein</fullName>
    </submittedName>
</protein>
<evidence type="ECO:0000313" key="2">
    <source>
        <dbReference type="EMBL" id="ERI73685.1"/>
    </source>
</evidence>
<evidence type="ECO:0000256" key="1">
    <source>
        <dbReference type="SAM" id="MobiDB-lite"/>
    </source>
</evidence>
<evidence type="ECO:0000313" key="3">
    <source>
        <dbReference type="Proteomes" id="UP000016491"/>
    </source>
</evidence>
<feature type="region of interest" description="Disordered" evidence="1">
    <location>
        <begin position="81"/>
        <end position="120"/>
    </location>
</feature>
<gene>
    <name evidence="2" type="ORF">CLOSYM_04713</name>
</gene>
<organism evidence="2 3">
    <name type="scientific">[Clostridium] symbiosum ATCC 14940</name>
    <dbReference type="NCBI Taxonomy" id="411472"/>
    <lineage>
        <taxon>Bacteria</taxon>
        <taxon>Bacillati</taxon>
        <taxon>Bacillota</taxon>
        <taxon>Clostridia</taxon>
        <taxon>Lachnospirales</taxon>
        <taxon>Lachnospiraceae</taxon>
        <taxon>Otoolea</taxon>
    </lineage>
</organism>